<comment type="cofactor">
    <cofactor evidence="6">
        <name>heme</name>
        <dbReference type="ChEBI" id="CHEBI:30413"/>
    </cofactor>
</comment>
<keyword evidence="3 6" id="KW-0479">Metal-binding</keyword>
<dbReference type="GO" id="GO:0005506">
    <property type="term" value="F:iron ion binding"/>
    <property type="evidence" value="ECO:0007669"/>
    <property type="project" value="InterPro"/>
</dbReference>
<dbReference type="GO" id="GO:0020037">
    <property type="term" value="F:heme binding"/>
    <property type="evidence" value="ECO:0007669"/>
    <property type="project" value="InterPro"/>
</dbReference>
<dbReference type="PRINTS" id="PR00385">
    <property type="entry name" value="P450"/>
</dbReference>
<dbReference type="SUPFAM" id="SSF48264">
    <property type="entry name" value="Cytochrome P450"/>
    <property type="match status" value="2"/>
</dbReference>
<reference evidence="8" key="2">
    <citation type="submission" date="2020-10" db="EMBL/GenBank/DDBJ databases">
        <authorList>
            <person name="Cooper E.A."/>
            <person name="Brenton Z.W."/>
            <person name="Flinn B.S."/>
            <person name="Jenkins J."/>
            <person name="Shu S."/>
            <person name="Flowers D."/>
            <person name="Luo F."/>
            <person name="Wang Y."/>
            <person name="Xia P."/>
            <person name="Barry K."/>
            <person name="Daum C."/>
            <person name="Lipzen A."/>
            <person name="Yoshinaga Y."/>
            <person name="Schmutz J."/>
            <person name="Saski C."/>
            <person name="Vermerris W."/>
            <person name="Kresovich S."/>
        </authorList>
    </citation>
    <scope>NUCLEOTIDE SEQUENCE</scope>
</reference>
<dbReference type="PRINTS" id="PR00463">
    <property type="entry name" value="EP450I"/>
</dbReference>
<dbReference type="GO" id="GO:0016020">
    <property type="term" value="C:membrane"/>
    <property type="evidence" value="ECO:0007669"/>
    <property type="project" value="UniProtKB-SubCell"/>
</dbReference>
<reference evidence="8" key="1">
    <citation type="journal article" date="2019" name="BMC Genomics">
        <title>A new reference genome for Sorghum bicolor reveals high levels of sequence similarity between sweet and grain genotypes: implications for the genetics of sugar metabolism.</title>
        <authorList>
            <person name="Cooper E.A."/>
            <person name="Brenton Z.W."/>
            <person name="Flinn B.S."/>
            <person name="Jenkins J."/>
            <person name="Shu S."/>
            <person name="Flowers D."/>
            <person name="Luo F."/>
            <person name="Wang Y."/>
            <person name="Xia P."/>
            <person name="Barry K."/>
            <person name="Daum C."/>
            <person name="Lipzen A."/>
            <person name="Yoshinaga Y."/>
            <person name="Schmutz J."/>
            <person name="Saski C."/>
            <person name="Vermerris W."/>
            <person name="Kresovich S."/>
        </authorList>
    </citation>
    <scope>NUCLEOTIDE SEQUENCE</scope>
</reference>
<evidence type="ECO:0000256" key="7">
    <source>
        <dbReference type="RuleBase" id="RU000461"/>
    </source>
</evidence>
<dbReference type="Pfam" id="PF00067">
    <property type="entry name" value="p450"/>
    <property type="match status" value="2"/>
</dbReference>
<evidence type="ECO:0000313" key="8">
    <source>
        <dbReference type="EMBL" id="KAG0522198.1"/>
    </source>
</evidence>
<keyword evidence="7" id="KW-0503">Monooxygenase</keyword>
<keyword evidence="5" id="KW-0472">Membrane</keyword>
<evidence type="ECO:0008006" key="10">
    <source>
        <dbReference type="Google" id="ProtNLM"/>
    </source>
</evidence>
<dbReference type="CDD" id="cd11075">
    <property type="entry name" value="CYP77_89"/>
    <property type="match status" value="1"/>
</dbReference>
<dbReference type="Gene3D" id="1.10.630.10">
    <property type="entry name" value="Cytochrome P450"/>
    <property type="match status" value="2"/>
</dbReference>
<dbReference type="InterPro" id="IPR036396">
    <property type="entry name" value="Cyt_P450_sf"/>
</dbReference>
<dbReference type="AlphaFoldDB" id="A0A921QHT4"/>
<evidence type="ECO:0000256" key="5">
    <source>
        <dbReference type="ARBA" id="ARBA00023136"/>
    </source>
</evidence>
<accession>A0A921QHT4</accession>
<dbReference type="PANTHER" id="PTHR24298:SF581">
    <property type="entry name" value="CYTOCHROME P450 89A2"/>
    <property type="match status" value="1"/>
</dbReference>
<dbReference type="PROSITE" id="PS00086">
    <property type="entry name" value="CYTOCHROME_P450"/>
    <property type="match status" value="1"/>
</dbReference>
<gene>
    <name evidence="8" type="ORF">BDA96_07G015900</name>
</gene>
<evidence type="ECO:0000256" key="2">
    <source>
        <dbReference type="ARBA" id="ARBA00022692"/>
    </source>
</evidence>
<sequence length="590" mass="65902">MPLIRPCMQAATMQVLQLLLPLLLALAPVSILLVVRRATPPPIKARLATLKSAIARARKPIIFVTDFATAHHLLVRGSRSTTAAAAAGGSFSNRPPSMAPSAVLSGRRYHNINSAPYGQLWRALRYNLTSGVLHPTHLHRYAAARRHALRGLVADLSEQQQVAAGVVLAAESIRSAVFGLVSTMCFGDGVDAGVVRAMADVQTELVLSLSTVRTFVFVPFLAVSKLIYRKRWNKLAAIRQKQEELYLTLIDGCRRHRRDSADETPPTYVHTLIDLQVPVEELDKQNSVGGEDRQQQRRLKDGELVGLCSEFLGSSTESVSASLQWIMANLMKRPDMQEAIRKEVDAAVDADAEEVGEEVLGKLDYLNAVILEALRLHPTTKLAFRQWIMANLMKRPDMQEAIRREIDAVVGANEEEVGEEVLGKLDHLNTVILEALRLHPTTMWVFRQVMEEDQVVHDGQHIPVGTKMVFSLEALGRDKTMWTDPDEFKPERFQAYRGAESITKNLLSMAGEMKMMPFGAGKRMCPAISMSLLHIGYFMANLVREFEWSEAEGEHAVQLHTDANVLLFNFMKRPLRAHVVPRRPEVKSIR</sequence>
<comment type="subcellular location">
    <subcellularLocation>
        <location evidence="1">Membrane</location>
        <topology evidence="1">Single-pass membrane protein</topology>
    </subcellularLocation>
</comment>
<keyword evidence="7" id="KW-0560">Oxidoreductase</keyword>
<feature type="binding site" description="axial binding residue" evidence="6">
    <location>
        <position position="525"/>
    </location>
    <ligand>
        <name>heme</name>
        <dbReference type="ChEBI" id="CHEBI:30413"/>
    </ligand>
    <ligandPart>
        <name>Fe</name>
        <dbReference type="ChEBI" id="CHEBI:18248"/>
    </ligandPart>
</feature>
<dbReference type="GO" id="GO:0016705">
    <property type="term" value="F:oxidoreductase activity, acting on paired donors, with incorporation or reduction of molecular oxygen"/>
    <property type="evidence" value="ECO:0007669"/>
    <property type="project" value="InterPro"/>
</dbReference>
<evidence type="ECO:0000256" key="4">
    <source>
        <dbReference type="ARBA" id="ARBA00022989"/>
    </source>
</evidence>
<evidence type="ECO:0000256" key="3">
    <source>
        <dbReference type="ARBA" id="ARBA00022723"/>
    </source>
</evidence>
<name>A0A921QHT4_SORBI</name>
<dbReference type="GO" id="GO:0004497">
    <property type="term" value="F:monooxygenase activity"/>
    <property type="evidence" value="ECO:0007669"/>
    <property type="project" value="UniProtKB-KW"/>
</dbReference>
<dbReference type="InterPro" id="IPR001128">
    <property type="entry name" value="Cyt_P450"/>
</dbReference>
<dbReference type="InterPro" id="IPR051103">
    <property type="entry name" value="Plant_metabolite_P450s"/>
</dbReference>
<keyword evidence="6 7" id="KW-0408">Iron</keyword>
<keyword evidence="4" id="KW-1133">Transmembrane helix</keyword>
<dbReference type="InterPro" id="IPR002401">
    <property type="entry name" value="Cyt_P450_E_grp-I"/>
</dbReference>
<organism evidence="8 9">
    <name type="scientific">Sorghum bicolor</name>
    <name type="common">Sorghum</name>
    <name type="synonym">Sorghum vulgare</name>
    <dbReference type="NCBI Taxonomy" id="4558"/>
    <lineage>
        <taxon>Eukaryota</taxon>
        <taxon>Viridiplantae</taxon>
        <taxon>Streptophyta</taxon>
        <taxon>Embryophyta</taxon>
        <taxon>Tracheophyta</taxon>
        <taxon>Spermatophyta</taxon>
        <taxon>Magnoliopsida</taxon>
        <taxon>Liliopsida</taxon>
        <taxon>Poales</taxon>
        <taxon>Poaceae</taxon>
        <taxon>PACMAD clade</taxon>
        <taxon>Panicoideae</taxon>
        <taxon>Andropogonodae</taxon>
        <taxon>Andropogoneae</taxon>
        <taxon>Sorghinae</taxon>
        <taxon>Sorghum</taxon>
    </lineage>
</organism>
<dbReference type="EMBL" id="CM027686">
    <property type="protein sequence ID" value="KAG0522198.1"/>
    <property type="molecule type" value="Genomic_DNA"/>
</dbReference>
<evidence type="ECO:0000313" key="9">
    <source>
        <dbReference type="Proteomes" id="UP000807115"/>
    </source>
</evidence>
<evidence type="ECO:0000256" key="1">
    <source>
        <dbReference type="ARBA" id="ARBA00004167"/>
    </source>
</evidence>
<protein>
    <recommendedName>
        <fullName evidence="10">Cytochrome P450</fullName>
    </recommendedName>
</protein>
<dbReference type="Proteomes" id="UP000807115">
    <property type="component" value="Chromosome 7"/>
</dbReference>
<comment type="similarity">
    <text evidence="7">Belongs to the cytochrome P450 family.</text>
</comment>
<proteinExistence type="inferred from homology"/>
<evidence type="ECO:0000256" key="6">
    <source>
        <dbReference type="PIRSR" id="PIRSR602401-1"/>
    </source>
</evidence>
<keyword evidence="6 7" id="KW-0349">Heme</keyword>
<keyword evidence="2" id="KW-0812">Transmembrane</keyword>
<dbReference type="PANTHER" id="PTHR24298">
    <property type="entry name" value="FLAVONOID 3'-MONOOXYGENASE-RELATED"/>
    <property type="match status" value="1"/>
</dbReference>
<comment type="caution">
    <text evidence="8">The sequence shown here is derived from an EMBL/GenBank/DDBJ whole genome shotgun (WGS) entry which is preliminary data.</text>
</comment>
<dbReference type="InterPro" id="IPR017972">
    <property type="entry name" value="Cyt_P450_CS"/>
</dbReference>